<organism evidence="1 2">
    <name type="scientific">Candidatus Allocopromorpha excrementipullorum</name>
    <dbReference type="NCBI Taxonomy" id="2840743"/>
    <lineage>
        <taxon>Bacteria</taxon>
        <taxon>Bacillati</taxon>
        <taxon>Bacillota</taxon>
        <taxon>Clostridia</taxon>
        <taxon>Eubacteriales</taxon>
        <taxon>Eubacteriaceae</taxon>
        <taxon>Eubacteriaceae incertae sedis</taxon>
        <taxon>Candidatus Allocopromorpha</taxon>
    </lineage>
</organism>
<dbReference type="Proteomes" id="UP000824130">
    <property type="component" value="Unassembled WGS sequence"/>
</dbReference>
<evidence type="ECO:0000313" key="2">
    <source>
        <dbReference type="Proteomes" id="UP000824130"/>
    </source>
</evidence>
<protein>
    <recommendedName>
        <fullName evidence="3">Ubiquitin-like domain-containing protein</fullName>
    </recommendedName>
</protein>
<reference evidence="1" key="1">
    <citation type="submission" date="2020-10" db="EMBL/GenBank/DDBJ databases">
        <authorList>
            <person name="Gilroy R."/>
        </authorList>
    </citation>
    <scope>NUCLEOTIDE SEQUENCE</scope>
    <source>
        <strain evidence="1">ChiSjej4B22-8349</strain>
    </source>
</reference>
<dbReference type="AlphaFoldDB" id="A0A9D1N5N2"/>
<dbReference type="InterPro" id="IPR024962">
    <property type="entry name" value="YukD-like"/>
</dbReference>
<proteinExistence type="predicted"/>
<accession>A0A9D1N5N2</accession>
<comment type="caution">
    <text evidence="1">The sequence shown here is derived from an EMBL/GenBank/DDBJ whole genome shotgun (WGS) entry which is preliminary data.</text>
</comment>
<sequence length="83" mass="9142">MARERIVVILKRHGAGTQTDVDLPLNITANEAIIGLNEGFDLGLDVSDLSRCFLRAENPITLLRGTRTLEEFGLRDGTVIHVI</sequence>
<dbReference type="EMBL" id="DVOB01000038">
    <property type="protein sequence ID" value="HIU95406.1"/>
    <property type="molecule type" value="Genomic_DNA"/>
</dbReference>
<evidence type="ECO:0008006" key="3">
    <source>
        <dbReference type="Google" id="ProtNLM"/>
    </source>
</evidence>
<name>A0A9D1N5N2_9FIRM</name>
<evidence type="ECO:0000313" key="1">
    <source>
        <dbReference type="EMBL" id="HIU95406.1"/>
    </source>
</evidence>
<dbReference type="Pfam" id="PF08817">
    <property type="entry name" value="YukD"/>
    <property type="match status" value="1"/>
</dbReference>
<reference evidence="1" key="2">
    <citation type="journal article" date="2021" name="PeerJ">
        <title>Extensive microbial diversity within the chicken gut microbiome revealed by metagenomics and culture.</title>
        <authorList>
            <person name="Gilroy R."/>
            <person name="Ravi A."/>
            <person name="Getino M."/>
            <person name="Pursley I."/>
            <person name="Horton D.L."/>
            <person name="Alikhan N.F."/>
            <person name="Baker D."/>
            <person name="Gharbi K."/>
            <person name="Hall N."/>
            <person name="Watson M."/>
            <person name="Adriaenssens E.M."/>
            <person name="Foster-Nyarko E."/>
            <person name="Jarju S."/>
            <person name="Secka A."/>
            <person name="Antonio M."/>
            <person name="Oren A."/>
            <person name="Chaudhuri R.R."/>
            <person name="La Ragione R."/>
            <person name="Hildebrand F."/>
            <person name="Pallen M.J."/>
        </authorList>
    </citation>
    <scope>NUCLEOTIDE SEQUENCE</scope>
    <source>
        <strain evidence="1">ChiSjej4B22-8349</strain>
    </source>
</reference>
<gene>
    <name evidence="1" type="ORF">IAD25_01660</name>
</gene>